<reference evidence="8 9" key="1">
    <citation type="submission" date="2015-01" db="EMBL/GenBank/DDBJ databases">
        <title>Paenibacillus swuensis/DY6/whole genome sequencing.</title>
        <authorList>
            <person name="Kim M.K."/>
            <person name="Srinivasan S."/>
            <person name="Lee J.-J."/>
        </authorList>
    </citation>
    <scope>NUCLEOTIDE SEQUENCE [LARGE SCALE GENOMIC DNA]</scope>
    <source>
        <strain evidence="8 9">DY6</strain>
    </source>
</reference>
<dbReference type="KEGG" id="pswu:SY83_04425"/>
<feature type="transmembrane region" description="Helical" evidence="6">
    <location>
        <begin position="142"/>
        <end position="172"/>
    </location>
</feature>
<dbReference type="PANTHER" id="PTHR43496">
    <property type="entry name" value="PROTEIN LPLB"/>
    <property type="match status" value="1"/>
</dbReference>
<evidence type="ECO:0000256" key="3">
    <source>
        <dbReference type="ARBA" id="ARBA00022692"/>
    </source>
</evidence>
<keyword evidence="2 6" id="KW-0813">Transport</keyword>
<proteinExistence type="inferred from homology"/>
<protein>
    <submittedName>
        <fullName evidence="8">Protein lplB</fullName>
    </submittedName>
</protein>
<feature type="transmembrane region" description="Helical" evidence="6">
    <location>
        <begin position="184"/>
        <end position="209"/>
    </location>
</feature>
<feature type="domain" description="ABC transmembrane type-1" evidence="7">
    <location>
        <begin position="96"/>
        <end position="312"/>
    </location>
</feature>
<keyword evidence="4 6" id="KW-1133">Transmembrane helix</keyword>
<feature type="transmembrane region" description="Helical" evidence="6">
    <location>
        <begin position="230"/>
        <end position="255"/>
    </location>
</feature>
<evidence type="ECO:0000313" key="9">
    <source>
        <dbReference type="Proteomes" id="UP000076927"/>
    </source>
</evidence>
<dbReference type="PANTHER" id="PTHR43496:SF1">
    <property type="entry name" value="POLYGALACTURONAN_RHAMNOGALACTURONAN TRANSPORT SYSTEM PERMEASE PROTEIN YTEP"/>
    <property type="match status" value="1"/>
</dbReference>
<dbReference type="RefSeq" id="WP_068604615.1">
    <property type="nucleotide sequence ID" value="NZ_CP011388.1"/>
</dbReference>
<dbReference type="InterPro" id="IPR035906">
    <property type="entry name" value="MetI-like_sf"/>
</dbReference>
<dbReference type="PATRIC" id="fig|1178515.4.peg.888"/>
<dbReference type="AlphaFoldDB" id="A0A172TF37"/>
<dbReference type="CDD" id="cd06261">
    <property type="entry name" value="TM_PBP2"/>
    <property type="match status" value="1"/>
</dbReference>
<organism evidence="8 9">
    <name type="scientific">Paenibacillus swuensis</name>
    <dbReference type="NCBI Taxonomy" id="1178515"/>
    <lineage>
        <taxon>Bacteria</taxon>
        <taxon>Bacillati</taxon>
        <taxon>Bacillota</taxon>
        <taxon>Bacilli</taxon>
        <taxon>Bacillales</taxon>
        <taxon>Paenibacillaceae</taxon>
        <taxon>Paenibacillus</taxon>
    </lineage>
</organism>
<evidence type="ECO:0000256" key="1">
    <source>
        <dbReference type="ARBA" id="ARBA00004141"/>
    </source>
</evidence>
<dbReference type="InterPro" id="IPR000515">
    <property type="entry name" value="MetI-like"/>
</dbReference>
<name>A0A172TF37_9BACL</name>
<keyword evidence="3 6" id="KW-0812">Transmembrane</keyword>
<evidence type="ECO:0000256" key="6">
    <source>
        <dbReference type="RuleBase" id="RU363032"/>
    </source>
</evidence>
<dbReference type="SUPFAM" id="SSF161098">
    <property type="entry name" value="MetI-like"/>
    <property type="match status" value="1"/>
</dbReference>
<dbReference type="Proteomes" id="UP000076927">
    <property type="component" value="Chromosome"/>
</dbReference>
<dbReference type="EMBL" id="CP011388">
    <property type="protein sequence ID" value="ANE45669.1"/>
    <property type="molecule type" value="Genomic_DNA"/>
</dbReference>
<evidence type="ECO:0000259" key="7">
    <source>
        <dbReference type="PROSITE" id="PS50928"/>
    </source>
</evidence>
<dbReference type="PROSITE" id="PS50928">
    <property type="entry name" value="ABC_TM1"/>
    <property type="match status" value="1"/>
</dbReference>
<keyword evidence="9" id="KW-1185">Reference proteome</keyword>
<feature type="transmembrane region" description="Helical" evidence="6">
    <location>
        <begin position="290"/>
        <end position="316"/>
    </location>
</feature>
<comment type="similarity">
    <text evidence="6">Belongs to the binding-protein-dependent transport system permease family.</text>
</comment>
<evidence type="ECO:0000313" key="8">
    <source>
        <dbReference type="EMBL" id="ANE45669.1"/>
    </source>
</evidence>
<dbReference type="GO" id="GO:0005886">
    <property type="term" value="C:plasma membrane"/>
    <property type="evidence" value="ECO:0007669"/>
    <property type="project" value="UniProtKB-SubCell"/>
</dbReference>
<dbReference type="GO" id="GO:0055085">
    <property type="term" value="P:transmembrane transport"/>
    <property type="evidence" value="ECO:0007669"/>
    <property type="project" value="InterPro"/>
</dbReference>
<dbReference type="Pfam" id="PF00528">
    <property type="entry name" value="BPD_transp_1"/>
    <property type="match status" value="1"/>
</dbReference>
<keyword evidence="5 6" id="KW-0472">Membrane</keyword>
<dbReference type="STRING" id="1178515.SY83_04425"/>
<evidence type="ECO:0000256" key="5">
    <source>
        <dbReference type="ARBA" id="ARBA00023136"/>
    </source>
</evidence>
<sequence>MNTTLARPKLHRGKSLNRGSSLWRKVLEQKYLYLMILPALIWVIIFAYGPMFGLYMAFINYSPGGGSFFSQFFHSEFIGADWFKYFLDNGDFYLVMRNTLAQSLLTLLFGFPAPIILALLINEISRNTVKKVFQTVSYLPHFISWVIAANIIITMLSSDGLINNILMFFGFVNEPVRFLQIGPYFWWIIALSNTWKEMGFGAILYLAAISSINPELYEAARVDGANRVRLMFHITLPALIPTIVVMAILSIGGILNAGFDQQYLLQNDTVLQYSDVIDTYTYRYGLQNSMFSYGAAVGLFKSVVSFILVVTVNSIARRTNGQSLF</sequence>
<evidence type="ECO:0000256" key="4">
    <source>
        <dbReference type="ARBA" id="ARBA00022989"/>
    </source>
</evidence>
<dbReference type="OrthoDB" id="2027140at2"/>
<accession>A0A172TF37</accession>
<comment type="subcellular location">
    <subcellularLocation>
        <location evidence="6">Cell membrane</location>
        <topology evidence="6">Multi-pass membrane protein</topology>
    </subcellularLocation>
    <subcellularLocation>
        <location evidence="1">Membrane</location>
        <topology evidence="1">Multi-pass membrane protein</topology>
    </subcellularLocation>
</comment>
<feature type="transmembrane region" description="Helical" evidence="6">
    <location>
        <begin position="31"/>
        <end position="58"/>
    </location>
</feature>
<evidence type="ECO:0000256" key="2">
    <source>
        <dbReference type="ARBA" id="ARBA00022448"/>
    </source>
</evidence>
<dbReference type="Gene3D" id="1.10.3720.10">
    <property type="entry name" value="MetI-like"/>
    <property type="match status" value="1"/>
</dbReference>
<feature type="transmembrane region" description="Helical" evidence="6">
    <location>
        <begin position="100"/>
        <end position="121"/>
    </location>
</feature>
<gene>
    <name evidence="8" type="ORF">SY83_04425</name>
</gene>